<dbReference type="PROSITE" id="PS50822">
    <property type="entry name" value="PIWI"/>
    <property type="match status" value="1"/>
</dbReference>
<gene>
    <name evidence="2" type="primary">LOC114335611</name>
</gene>
<dbReference type="InterPro" id="IPR012337">
    <property type="entry name" value="RNaseH-like_sf"/>
</dbReference>
<dbReference type="Pfam" id="PF02171">
    <property type="entry name" value="Piwi"/>
    <property type="match status" value="1"/>
</dbReference>
<feature type="non-terminal residue" evidence="2">
    <location>
        <position position="119"/>
    </location>
</feature>
<dbReference type="GO" id="GO:0003676">
    <property type="term" value="F:nucleic acid binding"/>
    <property type="evidence" value="ECO:0007669"/>
    <property type="project" value="InterPro"/>
</dbReference>
<dbReference type="RefSeq" id="XP_028141667.1">
    <property type="nucleotide sequence ID" value="XM_028285866.1"/>
</dbReference>
<dbReference type="InParanoid" id="A0A6P7G3R5"/>
<reference evidence="2" key="1">
    <citation type="submission" date="2025-08" db="UniProtKB">
        <authorList>
            <consortium name="RefSeq"/>
        </authorList>
    </citation>
    <scope>IDENTIFICATION</scope>
    <source>
        <tissue evidence="2">Whole insect</tissue>
    </source>
</reference>
<evidence type="ECO:0000313" key="2">
    <source>
        <dbReference type="RefSeq" id="XP_028141667.1"/>
    </source>
</evidence>
<evidence type="ECO:0000259" key="1">
    <source>
        <dbReference type="PROSITE" id="PS50822"/>
    </source>
</evidence>
<dbReference type="AlphaFoldDB" id="A0A6P7G3R5"/>
<feature type="domain" description="Piwi" evidence="1">
    <location>
        <begin position="17"/>
        <end position="119"/>
    </location>
</feature>
<name>A0A6P7G3R5_DIAVI</name>
<dbReference type="PANTHER" id="PTHR22891">
    <property type="entry name" value="EUKARYOTIC TRANSLATION INITIATION FACTOR 2C"/>
    <property type="match status" value="1"/>
</dbReference>
<dbReference type="Gene3D" id="3.40.50.2300">
    <property type="match status" value="1"/>
</dbReference>
<protein>
    <submittedName>
        <fullName evidence="2">LOW QUALITY PROTEIN: piwi-like protein Siwi</fullName>
    </submittedName>
</protein>
<accession>A0A6P7G3R5</accession>
<organism evidence="2">
    <name type="scientific">Diabrotica virgifera virgifera</name>
    <name type="common">western corn rootworm</name>
    <dbReference type="NCBI Taxonomy" id="50390"/>
    <lineage>
        <taxon>Eukaryota</taxon>
        <taxon>Metazoa</taxon>
        <taxon>Ecdysozoa</taxon>
        <taxon>Arthropoda</taxon>
        <taxon>Hexapoda</taxon>
        <taxon>Insecta</taxon>
        <taxon>Pterygota</taxon>
        <taxon>Neoptera</taxon>
        <taxon>Endopterygota</taxon>
        <taxon>Coleoptera</taxon>
        <taxon>Polyphaga</taxon>
        <taxon>Cucujiformia</taxon>
        <taxon>Chrysomeloidea</taxon>
        <taxon>Chrysomelidae</taxon>
        <taxon>Galerucinae</taxon>
        <taxon>Diabroticina</taxon>
        <taxon>Diabroticites</taxon>
        <taxon>Diabrotica</taxon>
    </lineage>
</organism>
<dbReference type="SUPFAM" id="SSF53098">
    <property type="entry name" value="Ribonuclease H-like"/>
    <property type="match status" value="1"/>
</dbReference>
<sequence>MFSNAIENVSARMDPTLIMCVLSTNHADRYQSIKKKCSVDRRIPSQIVLRKNLTSKGVMSIATKVAIQLNCKIGGAPWSIVMPLSNVMVVGYDACRDTLKKQGSFAAMLARLDRAMTRY</sequence>
<dbReference type="InterPro" id="IPR003165">
    <property type="entry name" value="Piwi"/>
</dbReference>
<proteinExistence type="predicted"/>